<dbReference type="EMBL" id="BMGY01000009">
    <property type="protein sequence ID" value="GGH83649.1"/>
    <property type="molecule type" value="Genomic_DNA"/>
</dbReference>
<evidence type="ECO:0000256" key="8">
    <source>
        <dbReference type="ARBA" id="ARBA00022989"/>
    </source>
</evidence>
<dbReference type="NCBIfam" id="TIGR01352">
    <property type="entry name" value="tonB_Cterm"/>
    <property type="match status" value="1"/>
</dbReference>
<dbReference type="Proteomes" id="UP000637774">
    <property type="component" value="Unassembled WGS sequence"/>
</dbReference>
<evidence type="ECO:0000259" key="10">
    <source>
        <dbReference type="Pfam" id="PF03544"/>
    </source>
</evidence>
<gene>
    <name evidence="11" type="ORF">GCM10011495_13730</name>
</gene>
<evidence type="ECO:0000256" key="5">
    <source>
        <dbReference type="ARBA" id="ARBA00022519"/>
    </source>
</evidence>
<evidence type="ECO:0000313" key="11">
    <source>
        <dbReference type="EMBL" id="GGH83649.1"/>
    </source>
</evidence>
<dbReference type="InterPro" id="IPR006260">
    <property type="entry name" value="TonB/TolA_C"/>
</dbReference>
<dbReference type="PANTHER" id="PTHR33446">
    <property type="entry name" value="PROTEIN TONB-RELATED"/>
    <property type="match status" value="1"/>
</dbReference>
<comment type="caution">
    <text evidence="11">The sequence shown here is derived from an EMBL/GenBank/DDBJ whole genome shotgun (WGS) entry which is preliminary data.</text>
</comment>
<evidence type="ECO:0000256" key="6">
    <source>
        <dbReference type="ARBA" id="ARBA00022692"/>
    </source>
</evidence>
<dbReference type="InterPro" id="IPR051045">
    <property type="entry name" value="TonB-dependent_transducer"/>
</dbReference>
<keyword evidence="5" id="KW-0997">Cell inner membrane</keyword>
<feature type="domain" description="TonB C-terminal" evidence="10">
    <location>
        <begin position="172"/>
        <end position="237"/>
    </location>
</feature>
<keyword evidence="7" id="KW-0653">Protein transport</keyword>
<keyword evidence="6" id="KW-0812">Transmembrane</keyword>
<proteinExistence type="inferred from homology"/>
<accession>A0ABQ2A2Q2</accession>
<keyword evidence="3" id="KW-0813">Transport</keyword>
<evidence type="ECO:0000256" key="3">
    <source>
        <dbReference type="ARBA" id="ARBA00022448"/>
    </source>
</evidence>
<dbReference type="InterPro" id="IPR037682">
    <property type="entry name" value="TonB_C"/>
</dbReference>
<dbReference type="RefSeq" id="WP_188561314.1">
    <property type="nucleotide sequence ID" value="NZ_BMGY01000009.1"/>
</dbReference>
<dbReference type="Pfam" id="PF03544">
    <property type="entry name" value="TonB_C"/>
    <property type="match status" value="1"/>
</dbReference>
<keyword evidence="12" id="KW-1185">Reference proteome</keyword>
<protein>
    <recommendedName>
        <fullName evidence="10">TonB C-terminal domain-containing protein</fullName>
    </recommendedName>
</protein>
<name>A0ABQ2A2Q2_9BACT</name>
<dbReference type="PANTHER" id="PTHR33446:SF2">
    <property type="entry name" value="PROTEIN TONB"/>
    <property type="match status" value="1"/>
</dbReference>
<dbReference type="SUPFAM" id="SSF74653">
    <property type="entry name" value="TolA/TonB C-terminal domain"/>
    <property type="match status" value="1"/>
</dbReference>
<evidence type="ECO:0000256" key="9">
    <source>
        <dbReference type="ARBA" id="ARBA00023136"/>
    </source>
</evidence>
<dbReference type="Gene3D" id="3.30.1150.10">
    <property type="match status" value="1"/>
</dbReference>
<reference evidence="12" key="1">
    <citation type="journal article" date="2019" name="Int. J. Syst. Evol. Microbiol.">
        <title>The Global Catalogue of Microorganisms (GCM) 10K type strain sequencing project: providing services to taxonomists for standard genome sequencing and annotation.</title>
        <authorList>
            <consortium name="The Broad Institute Genomics Platform"/>
            <consortium name="The Broad Institute Genome Sequencing Center for Infectious Disease"/>
            <person name="Wu L."/>
            <person name="Ma J."/>
        </authorList>
    </citation>
    <scope>NUCLEOTIDE SEQUENCE [LARGE SCALE GENOMIC DNA]</scope>
    <source>
        <strain evidence="12">CGMCC 1.14966</strain>
    </source>
</reference>
<evidence type="ECO:0000256" key="2">
    <source>
        <dbReference type="ARBA" id="ARBA00006555"/>
    </source>
</evidence>
<sequence length="238" mass="25831">MLLLPTFNASLTPCPVGPSAFSAHEKGHFCGSCQRVVQDFSQSTNPVADLAAAHAAAPDGRVCGMFRRAQTTALPPLTRRLRWFLMALVLVLGQGLTAREALAQVRQPAQMRPASVLRADTTLLTLPEDKVYGAVMEVMPVFQNGGSNREVIDYIQKRIAWPRGKNGKIVAAEGRLFVAFTVGVDGQVRDAKAIKTFSHRFDEAALVVVRCLPPFMPGLQNGLPVPVSLTLPITFKLK</sequence>
<evidence type="ECO:0000256" key="1">
    <source>
        <dbReference type="ARBA" id="ARBA00004383"/>
    </source>
</evidence>
<organism evidence="11 12">
    <name type="scientific">Hymenobacter frigidus</name>
    <dbReference type="NCBI Taxonomy" id="1524095"/>
    <lineage>
        <taxon>Bacteria</taxon>
        <taxon>Pseudomonadati</taxon>
        <taxon>Bacteroidota</taxon>
        <taxon>Cytophagia</taxon>
        <taxon>Cytophagales</taxon>
        <taxon>Hymenobacteraceae</taxon>
        <taxon>Hymenobacter</taxon>
    </lineage>
</organism>
<evidence type="ECO:0000313" key="12">
    <source>
        <dbReference type="Proteomes" id="UP000637774"/>
    </source>
</evidence>
<comment type="similarity">
    <text evidence="2">Belongs to the TonB family.</text>
</comment>
<evidence type="ECO:0000256" key="7">
    <source>
        <dbReference type="ARBA" id="ARBA00022927"/>
    </source>
</evidence>
<keyword evidence="9" id="KW-0472">Membrane</keyword>
<comment type="subcellular location">
    <subcellularLocation>
        <location evidence="1">Cell inner membrane</location>
        <topology evidence="1">Single-pass membrane protein</topology>
        <orientation evidence="1">Periplasmic side</orientation>
    </subcellularLocation>
</comment>
<keyword evidence="8" id="KW-1133">Transmembrane helix</keyword>
<keyword evidence="4" id="KW-1003">Cell membrane</keyword>
<evidence type="ECO:0000256" key="4">
    <source>
        <dbReference type="ARBA" id="ARBA00022475"/>
    </source>
</evidence>